<dbReference type="InterPro" id="IPR003854">
    <property type="entry name" value="GASA"/>
</dbReference>
<comment type="caution">
    <text evidence="4">The sequence shown here is derived from an EMBL/GenBank/DDBJ whole genome shotgun (WGS) entry which is preliminary data.</text>
</comment>
<name>A0A8T2TCI6_CERRI</name>
<evidence type="ECO:0000256" key="3">
    <source>
        <dbReference type="SAM" id="SignalP"/>
    </source>
</evidence>
<evidence type="ECO:0000313" key="4">
    <source>
        <dbReference type="EMBL" id="KAH7420941.1"/>
    </source>
</evidence>
<dbReference type="OrthoDB" id="625265at2759"/>
<dbReference type="AlphaFoldDB" id="A0A8T2TCI6"/>
<evidence type="ECO:0000256" key="1">
    <source>
        <dbReference type="ARBA" id="ARBA00010582"/>
    </source>
</evidence>
<dbReference type="Pfam" id="PF02704">
    <property type="entry name" value="GASA"/>
    <property type="match status" value="1"/>
</dbReference>
<keyword evidence="3" id="KW-0732">Signal</keyword>
<protein>
    <submittedName>
        <fullName evidence="4">Uncharacterized protein</fullName>
    </submittedName>
</protein>
<keyword evidence="5" id="KW-1185">Reference proteome</keyword>
<reference evidence="4" key="1">
    <citation type="submission" date="2021-08" db="EMBL/GenBank/DDBJ databases">
        <title>WGS assembly of Ceratopteris richardii.</title>
        <authorList>
            <person name="Marchant D.B."/>
            <person name="Chen G."/>
            <person name="Jenkins J."/>
            <person name="Shu S."/>
            <person name="Leebens-Mack J."/>
            <person name="Grimwood J."/>
            <person name="Schmutz J."/>
            <person name="Soltis P."/>
            <person name="Soltis D."/>
            <person name="Chen Z.-H."/>
        </authorList>
    </citation>
    <scope>NUCLEOTIDE SEQUENCE</scope>
    <source>
        <strain evidence="4">Whitten #5841</strain>
        <tissue evidence="4">Leaf</tissue>
    </source>
</reference>
<dbReference type="OMA" id="CKAGCGE"/>
<evidence type="ECO:0000313" key="5">
    <source>
        <dbReference type="Proteomes" id="UP000825935"/>
    </source>
</evidence>
<comment type="similarity">
    <text evidence="1">Belongs to the GASA family.</text>
</comment>
<feature type="chain" id="PRO_5035713836" evidence="3">
    <location>
        <begin position="26"/>
        <end position="148"/>
    </location>
</feature>
<sequence length="148" mass="15773">MAPSSSLLFIILPALASVLFHQAEGKNATLTPSPAKQPAYFPPPPPPPANPSPYFPPTPANPSPYFPPPPANRRPHFPPPPSAPPSIDCNSACAYRCSLNGRQKLCMRACYTCCLRCNCVPPGTSGNQELCGTCYIRQTTHGGRGKCP</sequence>
<dbReference type="PANTHER" id="PTHR23201:SF12">
    <property type="entry name" value="OS05G0432200 PROTEIN"/>
    <property type="match status" value="1"/>
</dbReference>
<feature type="signal peptide" evidence="3">
    <location>
        <begin position="1"/>
        <end position="25"/>
    </location>
</feature>
<feature type="region of interest" description="Disordered" evidence="2">
    <location>
        <begin position="28"/>
        <end position="84"/>
    </location>
</feature>
<dbReference type="PANTHER" id="PTHR23201">
    <property type="entry name" value="EXTENSIN, PROLINE-RICH PROTEIN"/>
    <property type="match status" value="1"/>
</dbReference>
<organism evidence="4 5">
    <name type="scientific">Ceratopteris richardii</name>
    <name type="common">Triangle waterfern</name>
    <dbReference type="NCBI Taxonomy" id="49495"/>
    <lineage>
        <taxon>Eukaryota</taxon>
        <taxon>Viridiplantae</taxon>
        <taxon>Streptophyta</taxon>
        <taxon>Embryophyta</taxon>
        <taxon>Tracheophyta</taxon>
        <taxon>Polypodiopsida</taxon>
        <taxon>Polypodiidae</taxon>
        <taxon>Polypodiales</taxon>
        <taxon>Pteridineae</taxon>
        <taxon>Pteridaceae</taxon>
        <taxon>Parkerioideae</taxon>
        <taxon>Ceratopteris</taxon>
    </lineage>
</organism>
<feature type="compositionally biased region" description="Pro residues" evidence="2">
    <location>
        <begin position="40"/>
        <end position="84"/>
    </location>
</feature>
<proteinExistence type="inferred from homology"/>
<gene>
    <name evidence="4" type="ORF">KP509_13G031500</name>
</gene>
<evidence type="ECO:0000256" key="2">
    <source>
        <dbReference type="SAM" id="MobiDB-lite"/>
    </source>
</evidence>
<dbReference type="EMBL" id="CM035418">
    <property type="protein sequence ID" value="KAH7420941.1"/>
    <property type="molecule type" value="Genomic_DNA"/>
</dbReference>
<dbReference type="Proteomes" id="UP000825935">
    <property type="component" value="Chromosome 13"/>
</dbReference>
<accession>A0A8T2TCI6</accession>